<dbReference type="NCBIfam" id="TIGR00571">
    <property type="entry name" value="dam"/>
    <property type="match status" value="1"/>
</dbReference>
<dbReference type="EC" id="2.1.1.72" evidence="2 7"/>
<evidence type="ECO:0000256" key="7">
    <source>
        <dbReference type="RuleBase" id="RU361257"/>
    </source>
</evidence>
<dbReference type="Gene3D" id="3.40.50.150">
    <property type="entry name" value="Vaccinia Virus protein VP39"/>
    <property type="match status" value="1"/>
</dbReference>
<proteinExistence type="inferred from homology"/>
<dbReference type="PRINTS" id="PR00505">
    <property type="entry name" value="D12N6MTFRASE"/>
</dbReference>
<dbReference type="OrthoDB" id="9805629at2"/>
<protein>
    <recommendedName>
        <fullName evidence="2 7">Site-specific DNA-methyltransferase (adenine-specific)</fullName>
        <ecNumber evidence="2 7">2.1.1.72</ecNumber>
    </recommendedName>
</protein>
<dbReference type="InterPro" id="IPR012327">
    <property type="entry name" value="MeTrfase_D12"/>
</dbReference>
<evidence type="ECO:0000256" key="3">
    <source>
        <dbReference type="ARBA" id="ARBA00022603"/>
    </source>
</evidence>
<dbReference type="EMBL" id="NKHG01000121">
    <property type="protein sequence ID" value="PCK18163.1"/>
    <property type="molecule type" value="Genomic_DNA"/>
</dbReference>
<dbReference type="Proteomes" id="UP000228754">
    <property type="component" value="Unassembled WGS sequence"/>
</dbReference>
<dbReference type="GO" id="GO:1904047">
    <property type="term" value="F:S-adenosyl-L-methionine binding"/>
    <property type="evidence" value="ECO:0007669"/>
    <property type="project" value="TreeGrafter"/>
</dbReference>
<dbReference type="InterPro" id="IPR029063">
    <property type="entry name" value="SAM-dependent_MTases_sf"/>
</dbReference>
<evidence type="ECO:0000256" key="1">
    <source>
        <dbReference type="ARBA" id="ARBA00006594"/>
    </source>
</evidence>
<comment type="caution">
    <text evidence="8">The sequence shown here is derived from an EMBL/GenBank/DDBJ whole genome shotgun (WGS) entry which is preliminary data.</text>
</comment>
<dbReference type="PROSITE" id="PS00092">
    <property type="entry name" value="N6_MTASE"/>
    <property type="match status" value="1"/>
</dbReference>
<dbReference type="GO" id="GO:0032259">
    <property type="term" value="P:methylation"/>
    <property type="evidence" value="ECO:0007669"/>
    <property type="project" value="UniProtKB-KW"/>
</dbReference>
<reference evidence="8 9" key="1">
    <citation type="submission" date="2017-06" db="EMBL/GenBank/DDBJ databases">
        <title>Draft Genome Sequence of Bacillus sp Strain 36R Isolated from saline sediment at Atanasia, Sonora, Mexico.</title>
        <authorList>
            <person name="Sanchez Diaz R."/>
            <person name="Quiroz Macias M.E."/>
            <person name="Ibarra Gamez J.C."/>
            <person name="Enciso Ibarra J."/>
            <person name="Gomez Gil B."/>
            <person name="Galaviz Silva L."/>
        </authorList>
    </citation>
    <scope>NUCLEOTIDE SEQUENCE [LARGE SCALE GENOMIC DNA]</scope>
    <source>
        <strain evidence="8 9">36R_ATNSAL</strain>
    </source>
</reference>
<keyword evidence="4 7" id="KW-0808">Transferase</keyword>
<dbReference type="Pfam" id="PF02086">
    <property type="entry name" value="MethyltransfD12"/>
    <property type="match status" value="1"/>
</dbReference>
<keyword evidence="3 7" id="KW-0489">Methyltransferase</keyword>
<gene>
    <name evidence="8" type="ORF">CEY02_19320</name>
</gene>
<evidence type="ECO:0000256" key="5">
    <source>
        <dbReference type="ARBA" id="ARBA00022691"/>
    </source>
</evidence>
<keyword evidence="5 7" id="KW-0949">S-adenosyl-L-methionine</keyword>
<evidence type="ECO:0000256" key="2">
    <source>
        <dbReference type="ARBA" id="ARBA00011900"/>
    </source>
</evidence>
<sequence>MEFVKSPLNYVGGKYKLLHQILPVFPSNINTFVDLFTGGCNVGINVHSKNIICNDIQTEVVDLMRYMKATSHKALVDEIESIIEEYGLSRSDLYGYEYYGVNSSKGLVSVNKSAFEDLRHEYNNDTNQHFNKNALFYTLVIFSFNNAIRFNENNQYNQSCNKRDFNKNLRKSLESFMLALEDKEIHFTNSDFRKFDFSNLTTEDFVYCDPPYFISDVAYNQSNHKWSEEDELDLFKALDVLNEKGIKFALSNVTKNKGKENNNLINWMKQYRVIDLNHSYKNSYFSSKDKSDSSTSEVLIVNYA</sequence>
<dbReference type="InterPro" id="IPR002052">
    <property type="entry name" value="DNA_methylase_N6_adenine_CS"/>
</dbReference>
<dbReference type="GO" id="GO:0006298">
    <property type="term" value="P:mismatch repair"/>
    <property type="evidence" value="ECO:0007669"/>
    <property type="project" value="TreeGrafter"/>
</dbReference>
<accession>A0A2A5ILP9</accession>
<evidence type="ECO:0000313" key="8">
    <source>
        <dbReference type="EMBL" id="PCK18163.1"/>
    </source>
</evidence>
<dbReference type="PANTHER" id="PTHR30481">
    <property type="entry name" value="DNA ADENINE METHYLASE"/>
    <property type="match status" value="1"/>
</dbReference>
<dbReference type="GO" id="GO:0009007">
    <property type="term" value="F:site-specific DNA-methyltransferase (adenine-specific) activity"/>
    <property type="evidence" value="ECO:0007669"/>
    <property type="project" value="UniProtKB-UniRule"/>
</dbReference>
<dbReference type="SUPFAM" id="SSF53335">
    <property type="entry name" value="S-adenosyl-L-methionine-dependent methyltransferases"/>
    <property type="match status" value="1"/>
</dbReference>
<dbReference type="Gene3D" id="1.10.1020.10">
    <property type="entry name" value="Adenine-specific Methyltransferase, Domain 2"/>
    <property type="match status" value="1"/>
</dbReference>
<comment type="catalytic activity">
    <reaction evidence="6 7">
        <text>a 2'-deoxyadenosine in DNA + S-adenosyl-L-methionine = an N(6)-methyl-2'-deoxyadenosine in DNA + S-adenosyl-L-homocysteine + H(+)</text>
        <dbReference type="Rhea" id="RHEA:15197"/>
        <dbReference type="Rhea" id="RHEA-COMP:12418"/>
        <dbReference type="Rhea" id="RHEA-COMP:12419"/>
        <dbReference type="ChEBI" id="CHEBI:15378"/>
        <dbReference type="ChEBI" id="CHEBI:57856"/>
        <dbReference type="ChEBI" id="CHEBI:59789"/>
        <dbReference type="ChEBI" id="CHEBI:90615"/>
        <dbReference type="ChEBI" id="CHEBI:90616"/>
        <dbReference type="EC" id="2.1.1.72"/>
    </reaction>
</comment>
<dbReference type="InterPro" id="IPR012263">
    <property type="entry name" value="M_m6A_EcoRV"/>
</dbReference>
<dbReference type="AlphaFoldDB" id="A0A2A5ILP9"/>
<comment type="similarity">
    <text evidence="1 7">Belongs to the N(4)/N(6)-methyltransferase family.</text>
</comment>
<dbReference type="InterPro" id="IPR023095">
    <property type="entry name" value="Ade_MeTrfase_dom_2"/>
</dbReference>
<dbReference type="PIRSF" id="PIRSF000398">
    <property type="entry name" value="M_m6A_EcoRV"/>
    <property type="match status" value="1"/>
</dbReference>
<evidence type="ECO:0000256" key="6">
    <source>
        <dbReference type="ARBA" id="ARBA00047942"/>
    </source>
</evidence>
<organism evidence="8 9">
    <name type="scientific">Bacillus pumilus</name>
    <name type="common">Bacillus mesentericus</name>
    <dbReference type="NCBI Taxonomy" id="1408"/>
    <lineage>
        <taxon>Bacteria</taxon>
        <taxon>Bacillati</taxon>
        <taxon>Bacillota</taxon>
        <taxon>Bacilli</taxon>
        <taxon>Bacillales</taxon>
        <taxon>Bacillaceae</taxon>
        <taxon>Bacillus</taxon>
    </lineage>
</organism>
<evidence type="ECO:0000256" key="4">
    <source>
        <dbReference type="ARBA" id="ARBA00022679"/>
    </source>
</evidence>
<dbReference type="GO" id="GO:0009307">
    <property type="term" value="P:DNA restriction-modification system"/>
    <property type="evidence" value="ECO:0007669"/>
    <property type="project" value="InterPro"/>
</dbReference>
<name>A0A2A5ILP9_BACPU</name>
<dbReference type="GO" id="GO:0043565">
    <property type="term" value="F:sequence-specific DNA binding"/>
    <property type="evidence" value="ECO:0007669"/>
    <property type="project" value="TreeGrafter"/>
</dbReference>
<evidence type="ECO:0000313" key="9">
    <source>
        <dbReference type="Proteomes" id="UP000228754"/>
    </source>
</evidence>
<dbReference type="PANTHER" id="PTHR30481:SF3">
    <property type="entry name" value="DNA ADENINE METHYLASE"/>
    <property type="match status" value="1"/>
</dbReference>